<evidence type="ECO:0000313" key="11">
    <source>
        <dbReference type="EMBL" id="KZV85648.1"/>
    </source>
</evidence>
<dbReference type="GO" id="GO:0004177">
    <property type="term" value="F:aminopeptidase activity"/>
    <property type="evidence" value="ECO:0007669"/>
    <property type="project" value="UniProtKB-KW"/>
</dbReference>
<evidence type="ECO:0000313" key="12">
    <source>
        <dbReference type="Proteomes" id="UP000077266"/>
    </source>
</evidence>
<comment type="cofactor">
    <cofactor evidence="1">
        <name>Zn(2+)</name>
        <dbReference type="ChEBI" id="CHEBI:29105"/>
    </cofactor>
</comment>
<dbReference type="STRING" id="1314781.A0A165DYB2"/>
<evidence type="ECO:0000256" key="6">
    <source>
        <dbReference type="ARBA" id="ARBA00022801"/>
    </source>
</evidence>
<dbReference type="GO" id="GO:0008235">
    <property type="term" value="F:metalloexopeptidase activity"/>
    <property type="evidence" value="ECO:0007669"/>
    <property type="project" value="InterPro"/>
</dbReference>
<dbReference type="Pfam" id="PF04389">
    <property type="entry name" value="Peptidase_M28"/>
    <property type="match status" value="1"/>
</dbReference>
<organism evidence="11 12">
    <name type="scientific">Exidia glandulosa HHB12029</name>
    <dbReference type="NCBI Taxonomy" id="1314781"/>
    <lineage>
        <taxon>Eukaryota</taxon>
        <taxon>Fungi</taxon>
        <taxon>Dikarya</taxon>
        <taxon>Basidiomycota</taxon>
        <taxon>Agaricomycotina</taxon>
        <taxon>Agaricomycetes</taxon>
        <taxon>Auriculariales</taxon>
        <taxon>Exidiaceae</taxon>
        <taxon>Exidia</taxon>
    </lineage>
</organism>
<dbReference type="OrthoDB" id="10013407at2759"/>
<name>A0A165DYB2_EXIGL</name>
<proteinExistence type="inferred from homology"/>
<accession>A0A165DYB2</accession>
<feature type="domain" description="Peptidase M28" evidence="10">
    <location>
        <begin position="181"/>
        <end position="387"/>
    </location>
</feature>
<evidence type="ECO:0000256" key="5">
    <source>
        <dbReference type="ARBA" id="ARBA00022729"/>
    </source>
</evidence>
<dbReference type="Gene3D" id="3.40.630.10">
    <property type="entry name" value="Zn peptidases"/>
    <property type="match status" value="1"/>
</dbReference>
<dbReference type="EMBL" id="KV426181">
    <property type="protein sequence ID" value="KZV85648.1"/>
    <property type="molecule type" value="Genomic_DNA"/>
</dbReference>
<gene>
    <name evidence="11" type="ORF">EXIGLDRAFT_681690</name>
</gene>
<dbReference type="SUPFAM" id="SSF53187">
    <property type="entry name" value="Zn-dependent exopeptidases"/>
    <property type="match status" value="1"/>
</dbReference>
<keyword evidence="12" id="KW-1185">Reference proteome</keyword>
<dbReference type="PANTHER" id="PTHR12147">
    <property type="entry name" value="METALLOPEPTIDASE M28 FAMILY MEMBER"/>
    <property type="match status" value="1"/>
</dbReference>
<keyword evidence="2" id="KW-0031">Aminopeptidase</keyword>
<dbReference type="InParanoid" id="A0A165DYB2"/>
<evidence type="ECO:0000256" key="1">
    <source>
        <dbReference type="ARBA" id="ARBA00001947"/>
    </source>
</evidence>
<dbReference type="EC" id="3.4.-.-" evidence="9"/>
<dbReference type="GO" id="GO:0046872">
    <property type="term" value="F:metal ion binding"/>
    <property type="evidence" value="ECO:0007669"/>
    <property type="project" value="UniProtKB-KW"/>
</dbReference>
<sequence>MLQICTALVLARLAGVLASQVPLQQDSGDNALRLVRYGPGVNDTTRVHAVALDALVSGASPFSYSGLDPSLLSALAARQGPGPGFIDLTDVDLDLPKAVVLTAPYPTPNATKYPEIIEDMFPLVSATGLEWTIGNLSQEFSTRYYKSLRARDPALWLSDRFVEAVGKDNVAFLENKFNQPNVIAAIPRAEGSTNDEVIVIGGHFDSTSPIPWLRAPGADDDASGVSVILQTLQILNATGFRGARRIEAHAYAGEEGGLLGSVNTAAQYATKNTSVRAMLQFEMIGYQPTDMPVISMTIDTAPELQTFVSSLVKTYIPKTEATFRTTVCGYGCSDHDSWTQSGYSAICLAAAGPRDPELNPHYHSTADTLDKLNMTKASVFVKAALAFVVELSEKA</sequence>
<evidence type="ECO:0000259" key="10">
    <source>
        <dbReference type="Pfam" id="PF04389"/>
    </source>
</evidence>
<keyword evidence="3 9" id="KW-0645">Protease</keyword>
<keyword evidence="7 9" id="KW-0862">Zinc</keyword>
<dbReference type="PANTHER" id="PTHR12147:SF56">
    <property type="entry name" value="AMINOPEPTIDASE YDR415C-RELATED"/>
    <property type="match status" value="1"/>
</dbReference>
<dbReference type="Proteomes" id="UP000077266">
    <property type="component" value="Unassembled WGS sequence"/>
</dbReference>
<comment type="similarity">
    <text evidence="8">Belongs to the peptidase M28 family. M28E subfamily.</text>
</comment>
<dbReference type="InterPro" id="IPR007484">
    <property type="entry name" value="Peptidase_M28"/>
</dbReference>
<feature type="chain" id="PRO_5007748335" description="Peptide hydrolase" evidence="9">
    <location>
        <begin position="19"/>
        <end position="395"/>
    </location>
</feature>
<protein>
    <recommendedName>
        <fullName evidence="9">Peptide hydrolase</fullName>
        <ecNumber evidence="9">3.4.-.-</ecNumber>
    </recommendedName>
</protein>
<dbReference type="AlphaFoldDB" id="A0A165DYB2"/>
<evidence type="ECO:0000256" key="2">
    <source>
        <dbReference type="ARBA" id="ARBA00022438"/>
    </source>
</evidence>
<keyword evidence="6 9" id="KW-0378">Hydrolase</keyword>
<evidence type="ECO:0000256" key="7">
    <source>
        <dbReference type="ARBA" id="ARBA00022833"/>
    </source>
</evidence>
<evidence type="ECO:0000256" key="3">
    <source>
        <dbReference type="ARBA" id="ARBA00022670"/>
    </source>
</evidence>
<evidence type="ECO:0000256" key="4">
    <source>
        <dbReference type="ARBA" id="ARBA00022723"/>
    </source>
</evidence>
<evidence type="ECO:0000256" key="9">
    <source>
        <dbReference type="RuleBase" id="RU361240"/>
    </source>
</evidence>
<keyword evidence="4 9" id="KW-0479">Metal-binding</keyword>
<reference evidence="11 12" key="1">
    <citation type="journal article" date="2016" name="Mol. Biol. Evol.">
        <title>Comparative Genomics of Early-Diverging Mushroom-Forming Fungi Provides Insights into the Origins of Lignocellulose Decay Capabilities.</title>
        <authorList>
            <person name="Nagy L.G."/>
            <person name="Riley R."/>
            <person name="Tritt A."/>
            <person name="Adam C."/>
            <person name="Daum C."/>
            <person name="Floudas D."/>
            <person name="Sun H."/>
            <person name="Yadav J.S."/>
            <person name="Pangilinan J."/>
            <person name="Larsson K.H."/>
            <person name="Matsuura K."/>
            <person name="Barry K."/>
            <person name="Labutti K."/>
            <person name="Kuo R."/>
            <person name="Ohm R.A."/>
            <person name="Bhattacharya S.S."/>
            <person name="Shirouzu T."/>
            <person name="Yoshinaga Y."/>
            <person name="Martin F.M."/>
            <person name="Grigoriev I.V."/>
            <person name="Hibbett D.S."/>
        </authorList>
    </citation>
    <scope>NUCLEOTIDE SEQUENCE [LARGE SCALE GENOMIC DNA]</scope>
    <source>
        <strain evidence="11 12">HHB12029</strain>
    </source>
</reference>
<dbReference type="InterPro" id="IPR045175">
    <property type="entry name" value="M28_fam"/>
</dbReference>
<evidence type="ECO:0000256" key="8">
    <source>
        <dbReference type="ARBA" id="ARBA00043962"/>
    </source>
</evidence>
<keyword evidence="5 9" id="KW-0732">Signal</keyword>
<dbReference type="GO" id="GO:0006508">
    <property type="term" value="P:proteolysis"/>
    <property type="evidence" value="ECO:0007669"/>
    <property type="project" value="UniProtKB-KW"/>
</dbReference>
<feature type="signal peptide" evidence="9">
    <location>
        <begin position="1"/>
        <end position="18"/>
    </location>
</feature>